<dbReference type="Proteomes" id="UP000812961">
    <property type="component" value="Unassembled WGS sequence"/>
</dbReference>
<dbReference type="RefSeq" id="WP_220252725.1">
    <property type="nucleotide sequence ID" value="NZ_JAICCF010000004.1"/>
</dbReference>
<evidence type="ECO:0000313" key="2">
    <source>
        <dbReference type="EMBL" id="MBW8687414.1"/>
    </source>
</evidence>
<proteinExistence type="predicted"/>
<dbReference type="Pfam" id="PF07484">
    <property type="entry name" value="Collar"/>
    <property type="match status" value="1"/>
</dbReference>
<evidence type="ECO:0000313" key="3">
    <source>
        <dbReference type="Proteomes" id="UP000812961"/>
    </source>
</evidence>
<gene>
    <name evidence="2" type="ORF">K1Y79_23965</name>
</gene>
<name>A0ABS7GI95_9BACT</name>
<dbReference type="InterPro" id="IPR037053">
    <property type="entry name" value="Phage_tail_collar_dom_sf"/>
</dbReference>
<dbReference type="EMBL" id="JAICCF010000004">
    <property type="protein sequence ID" value="MBW8687414.1"/>
    <property type="molecule type" value="Genomic_DNA"/>
</dbReference>
<feature type="domain" description="Phage tail collar" evidence="1">
    <location>
        <begin position="7"/>
        <end position="61"/>
    </location>
</feature>
<comment type="caution">
    <text evidence="2">The sequence shown here is derived from an EMBL/GenBank/DDBJ whole genome shotgun (WGS) entry which is preliminary data.</text>
</comment>
<dbReference type="SUPFAM" id="SSF88874">
    <property type="entry name" value="Receptor-binding domain of short tail fibre protein gp12"/>
    <property type="match status" value="1"/>
</dbReference>
<protein>
    <submittedName>
        <fullName evidence="2">Tail fiber protein</fullName>
    </submittedName>
</protein>
<reference evidence="2 3" key="1">
    <citation type="submission" date="2021-08" db="EMBL/GenBank/DDBJ databases">
        <title>The genome sequence of Chitinophaga sp. B61.</title>
        <authorList>
            <person name="Zhang X."/>
        </authorList>
    </citation>
    <scope>NUCLEOTIDE SEQUENCE [LARGE SCALE GENOMIC DNA]</scope>
    <source>
        <strain evidence="2 3">B61</strain>
    </source>
</reference>
<keyword evidence="3" id="KW-1185">Reference proteome</keyword>
<dbReference type="InterPro" id="IPR011083">
    <property type="entry name" value="Phage_tail_collar_dom"/>
</dbReference>
<organism evidence="2 3">
    <name type="scientific">Chitinophaga rhizophila</name>
    <dbReference type="NCBI Taxonomy" id="2866212"/>
    <lineage>
        <taxon>Bacteria</taxon>
        <taxon>Pseudomonadati</taxon>
        <taxon>Bacteroidota</taxon>
        <taxon>Chitinophagia</taxon>
        <taxon>Chitinophagales</taxon>
        <taxon>Chitinophagaceae</taxon>
        <taxon>Chitinophaga</taxon>
    </lineage>
</organism>
<dbReference type="Gene3D" id="3.90.1340.10">
    <property type="entry name" value="Phage tail collar domain"/>
    <property type="match status" value="1"/>
</dbReference>
<evidence type="ECO:0000259" key="1">
    <source>
        <dbReference type="Pfam" id="PF07484"/>
    </source>
</evidence>
<accession>A0ABS7GI95</accession>
<sequence length="184" mass="19220">MADAYVGEIRAFAFNFTPSGWLPCNGDLYSIQTHSTLFSLLGTYYGGNGSTTFGVPDLRGVAAIGINVQNPSFGTPGIKGGSEGVTLTTNTIPAHTHMMQAVVRTAQPQTAAATPTPGPNAYLTNAYTTGLNRGIVVYSNNAGGIALNPQTIGVTGGTTPHENRDPYLAMTYCICAEGVYPQRP</sequence>